<name>A0A9W4TL73_9FLAO</name>
<keyword evidence="1" id="KW-0732">Signal</keyword>
<dbReference type="InterPro" id="IPR053147">
    <property type="entry name" value="Hsp_HslJ-like"/>
</dbReference>
<dbReference type="AlphaFoldDB" id="A0A9W4TL73"/>
<accession>A0A9W4TL73</accession>
<evidence type="ECO:0000259" key="2">
    <source>
        <dbReference type="Pfam" id="PF03724"/>
    </source>
</evidence>
<dbReference type="Proteomes" id="UP001152749">
    <property type="component" value="Chromosome"/>
</dbReference>
<evidence type="ECO:0000256" key="1">
    <source>
        <dbReference type="SAM" id="SignalP"/>
    </source>
</evidence>
<evidence type="ECO:0000313" key="4">
    <source>
        <dbReference type="Proteomes" id="UP001152749"/>
    </source>
</evidence>
<dbReference type="Gene3D" id="2.40.128.270">
    <property type="match status" value="1"/>
</dbReference>
<proteinExistence type="predicted"/>
<protein>
    <submittedName>
        <fullName evidence="3">META domain-containing protein</fullName>
    </submittedName>
</protein>
<dbReference type="PANTHER" id="PTHR35535">
    <property type="entry name" value="HEAT SHOCK PROTEIN HSLJ"/>
    <property type="match status" value="1"/>
</dbReference>
<dbReference type="PANTHER" id="PTHR35535:SF1">
    <property type="entry name" value="HEAT SHOCK PROTEIN HSLJ"/>
    <property type="match status" value="1"/>
</dbReference>
<gene>
    <name evidence="3" type="ORF">TRV642_4304</name>
</gene>
<dbReference type="InterPro" id="IPR005184">
    <property type="entry name" value="DUF306_Meta_HslJ"/>
</dbReference>
<dbReference type="Pfam" id="PF03724">
    <property type="entry name" value="META"/>
    <property type="match status" value="1"/>
</dbReference>
<reference evidence="3" key="1">
    <citation type="submission" date="2022-09" db="EMBL/GenBank/DDBJ databases">
        <authorList>
            <person name="Duchaud E."/>
        </authorList>
    </citation>
    <scope>NUCLEOTIDE SEQUENCE</scope>
    <source>
        <strain evidence="3">TRV642</strain>
    </source>
</reference>
<dbReference type="KEGG" id="fcs:TRV642_4304"/>
<organism evidence="3 4">
    <name type="scientific">Flavobacterium collinsii</name>
    <dbReference type="NCBI Taxonomy" id="1114861"/>
    <lineage>
        <taxon>Bacteria</taxon>
        <taxon>Pseudomonadati</taxon>
        <taxon>Bacteroidota</taxon>
        <taxon>Flavobacteriia</taxon>
        <taxon>Flavobacteriales</taxon>
        <taxon>Flavobacteriaceae</taxon>
        <taxon>Flavobacterium</taxon>
    </lineage>
</organism>
<dbReference type="RefSeq" id="WP_263361469.1">
    <property type="nucleotide sequence ID" value="NZ_OX336425.1"/>
</dbReference>
<dbReference type="PROSITE" id="PS51257">
    <property type="entry name" value="PROKAR_LIPOPROTEIN"/>
    <property type="match status" value="1"/>
</dbReference>
<dbReference type="InterPro" id="IPR038670">
    <property type="entry name" value="HslJ-like_sf"/>
</dbReference>
<sequence>MKKVLLLCALMSVILSCKSVAVKKTNTKETTSKTTSEEEDLSVYFEATGNEPFWGLKFGKDKIVFTSLIEGMESISFKSVEPIRAMDANVKMYKVNNGKTSATITVQQFECTDSMSGTVSPYTVKVEINGKTLNGCGKYITDYRLHDIWVLEELNGKKVTIADFQKEMPRIEINAAENKFMGFGGCNSIGGTIFFENGLLRFSDVASTMMACLPSNKEGEFVKALQSTTTYSIGDLRLILSNPDGKLLVFRKVD</sequence>
<feature type="chain" id="PRO_5040887811" evidence="1">
    <location>
        <begin position="22"/>
        <end position="254"/>
    </location>
</feature>
<feature type="domain" description="DUF306" evidence="2">
    <location>
        <begin position="147"/>
        <end position="250"/>
    </location>
</feature>
<evidence type="ECO:0000313" key="3">
    <source>
        <dbReference type="EMBL" id="CAI2768974.1"/>
    </source>
</evidence>
<dbReference type="EMBL" id="OX336425">
    <property type="protein sequence ID" value="CAI2768974.1"/>
    <property type="molecule type" value="Genomic_DNA"/>
</dbReference>
<feature type="signal peptide" evidence="1">
    <location>
        <begin position="1"/>
        <end position="21"/>
    </location>
</feature>